<gene>
    <name evidence="1" type="ordered locus">Plabr_0813</name>
</gene>
<dbReference type="EMBL" id="CP002546">
    <property type="protein sequence ID" value="ADY58436.1"/>
    <property type="molecule type" value="Genomic_DNA"/>
</dbReference>
<reference evidence="2" key="1">
    <citation type="submission" date="2011-02" db="EMBL/GenBank/DDBJ databases">
        <title>The complete genome of Planctomyces brasiliensis DSM 5305.</title>
        <authorList>
            <person name="Lucas S."/>
            <person name="Copeland A."/>
            <person name="Lapidus A."/>
            <person name="Bruce D."/>
            <person name="Goodwin L."/>
            <person name="Pitluck S."/>
            <person name="Kyrpides N."/>
            <person name="Mavromatis K."/>
            <person name="Pagani I."/>
            <person name="Ivanova N."/>
            <person name="Ovchinnikova G."/>
            <person name="Lu M."/>
            <person name="Detter J.C."/>
            <person name="Han C."/>
            <person name="Land M."/>
            <person name="Hauser L."/>
            <person name="Markowitz V."/>
            <person name="Cheng J.-F."/>
            <person name="Hugenholtz P."/>
            <person name="Woyke T."/>
            <person name="Wu D."/>
            <person name="Tindall B."/>
            <person name="Pomrenke H.G."/>
            <person name="Brambilla E."/>
            <person name="Klenk H.-P."/>
            <person name="Eisen J.A."/>
        </authorList>
    </citation>
    <scope>NUCLEOTIDE SEQUENCE [LARGE SCALE GENOMIC DNA]</scope>
    <source>
        <strain evidence="2">ATCC 49424 / DSM 5305 / JCM 21570 / NBRC 103401 / IFAM 1448</strain>
    </source>
</reference>
<dbReference type="STRING" id="756272.Plabr_0813"/>
<organism evidence="1 2">
    <name type="scientific">Rubinisphaera brasiliensis (strain ATCC 49424 / DSM 5305 / JCM 21570 / IAM 15109 / NBRC 103401 / IFAM 1448)</name>
    <name type="common">Planctomyces brasiliensis</name>
    <dbReference type="NCBI Taxonomy" id="756272"/>
    <lineage>
        <taxon>Bacteria</taxon>
        <taxon>Pseudomonadati</taxon>
        <taxon>Planctomycetota</taxon>
        <taxon>Planctomycetia</taxon>
        <taxon>Planctomycetales</taxon>
        <taxon>Planctomycetaceae</taxon>
        <taxon>Rubinisphaera</taxon>
    </lineage>
</organism>
<dbReference type="AlphaFoldDB" id="F0SHJ8"/>
<proteinExistence type="predicted"/>
<protein>
    <submittedName>
        <fullName evidence="1">Uncharacterized protein</fullName>
    </submittedName>
</protein>
<evidence type="ECO:0000313" key="1">
    <source>
        <dbReference type="EMBL" id="ADY58436.1"/>
    </source>
</evidence>
<accession>F0SHJ8</accession>
<dbReference type="Proteomes" id="UP000006860">
    <property type="component" value="Chromosome"/>
</dbReference>
<dbReference type="HOGENOM" id="CLU_3383592_0_0_0"/>
<evidence type="ECO:0000313" key="2">
    <source>
        <dbReference type="Proteomes" id="UP000006860"/>
    </source>
</evidence>
<name>F0SHJ8_RUBBR</name>
<sequence>MLPSPRLRKSYGGFFPRQDLYNAIPFFPNGFFK</sequence>
<keyword evidence="2" id="KW-1185">Reference proteome</keyword>
<dbReference type="KEGG" id="pbs:Plabr_0813"/>